<evidence type="ECO:0000259" key="2">
    <source>
        <dbReference type="Pfam" id="PF07883"/>
    </source>
</evidence>
<evidence type="ECO:0000313" key="3">
    <source>
        <dbReference type="EMBL" id="MBM7056517.1"/>
    </source>
</evidence>
<dbReference type="CDD" id="cd06982">
    <property type="entry name" value="cupin_BauB-like"/>
    <property type="match status" value="1"/>
</dbReference>
<dbReference type="InterPro" id="IPR013096">
    <property type="entry name" value="Cupin_2"/>
</dbReference>
<feature type="domain" description="Cupin type-2" evidence="2">
    <location>
        <begin position="30"/>
        <end position="101"/>
    </location>
</feature>
<dbReference type="RefSeq" id="WP_205084711.1">
    <property type="nucleotide sequence ID" value="NZ_JAFEUF010000127.1"/>
</dbReference>
<dbReference type="SUPFAM" id="SSF51182">
    <property type="entry name" value="RmlC-like cupins"/>
    <property type="match status" value="1"/>
</dbReference>
<accession>A0ABS2I190</accession>
<dbReference type="Gene3D" id="2.60.120.10">
    <property type="entry name" value="Jelly Rolls"/>
    <property type="match status" value="1"/>
</dbReference>
<evidence type="ECO:0000256" key="1">
    <source>
        <dbReference type="SAM" id="MobiDB-lite"/>
    </source>
</evidence>
<gene>
    <name evidence="3" type="ORF">JS521_22245</name>
</gene>
<comment type="caution">
    <text evidence="3">The sequence shown here is derived from an EMBL/GenBank/DDBJ whole genome shotgun (WGS) entry which is preliminary data.</text>
</comment>
<feature type="region of interest" description="Disordered" evidence="1">
    <location>
        <begin position="1"/>
        <end position="21"/>
    </location>
</feature>
<name>A0ABS2I190_9ACTN</name>
<dbReference type="EMBL" id="JAFEUF010000127">
    <property type="protein sequence ID" value="MBM7056517.1"/>
    <property type="molecule type" value="Genomic_DNA"/>
</dbReference>
<dbReference type="Proteomes" id="UP000712045">
    <property type="component" value="Unassembled WGS sequence"/>
</dbReference>
<reference evidence="3 4" key="1">
    <citation type="submission" date="2021-02" db="EMBL/GenBank/DDBJ databases">
        <title>Genome Streptomyces sp. RHZ10.</title>
        <authorList>
            <person name="Besaury L."/>
        </authorList>
    </citation>
    <scope>NUCLEOTIDE SEQUENCE [LARGE SCALE GENOMIC DNA]</scope>
    <source>
        <strain evidence="3 4">RHZ10</strain>
    </source>
</reference>
<dbReference type="Pfam" id="PF07883">
    <property type="entry name" value="Cupin_2"/>
    <property type="match status" value="1"/>
</dbReference>
<proteinExistence type="predicted"/>
<protein>
    <submittedName>
        <fullName evidence="3">Cupin domain-containing protein</fullName>
    </submittedName>
</protein>
<dbReference type="InterPro" id="IPR014710">
    <property type="entry name" value="RmlC-like_jellyroll"/>
</dbReference>
<feature type="compositionally biased region" description="Low complexity" evidence="1">
    <location>
        <begin position="1"/>
        <end position="18"/>
    </location>
</feature>
<dbReference type="InterPro" id="IPR011051">
    <property type="entry name" value="RmlC_Cupin_sf"/>
</dbReference>
<sequence length="113" mass="12211">MTSQEASTTMTDTTARATLQHEDERVRVTRWDFEPGTRTGHHRHALAYVVVPVVDGTISAFAADGTVTESALRAGVSYARPAGGEHDVVNTGDAWLSFVEIEIKTDDERAPAA</sequence>
<keyword evidence="4" id="KW-1185">Reference proteome</keyword>
<organism evidence="3 4">
    <name type="scientific">Streptomyces durocortorensis</name>
    <dbReference type="NCBI Taxonomy" id="2811104"/>
    <lineage>
        <taxon>Bacteria</taxon>
        <taxon>Bacillati</taxon>
        <taxon>Actinomycetota</taxon>
        <taxon>Actinomycetes</taxon>
        <taxon>Kitasatosporales</taxon>
        <taxon>Streptomycetaceae</taxon>
        <taxon>Streptomyces</taxon>
    </lineage>
</organism>
<evidence type="ECO:0000313" key="4">
    <source>
        <dbReference type="Proteomes" id="UP000712045"/>
    </source>
</evidence>